<evidence type="ECO:0000313" key="1">
    <source>
        <dbReference type="EMBL" id="CAD7665703.1"/>
    </source>
</evidence>
<keyword evidence="2" id="KW-1185">Reference proteome</keyword>
<protein>
    <submittedName>
        <fullName evidence="1">Uncharacterized protein</fullName>
    </submittedName>
</protein>
<dbReference type="EMBL" id="OC963323">
    <property type="protein sequence ID" value="CAD7665703.1"/>
    <property type="molecule type" value="Genomic_DNA"/>
</dbReference>
<proteinExistence type="predicted"/>
<dbReference type="EMBL" id="CAJPVJ010048498">
    <property type="protein sequence ID" value="CAG2182839.1"/>
    <property type="molecule type" value="Genomic_DNA"/>
</dbReference>
<accession>A0A7R9MT57</accession>
<evidence type="ECO:0000313" key="2">
    <source>
        <dbReference type="Proteomes" id="UP000728032"/>
    </source>
</evidence>
<gene>
    <name evidence="1" type="ORF">ONB1V03_LOCUS22260</name>
</gene>
<sequence length="82" mass="9673">MMDENMRLRKLKNKVMTIYRNSAEYSSTQITCIWSTTGRTRLFYGAFLRDNPFCNSPPLLIVSEVNTYNSFYEEFPTQSQLL</sequence>
<organism evidence="1">
    <name type="scientific">Oppiella nova</name>
    <dbReference type="NCBI Taxonomy" id="334625"/>
    <lineage>
        <taxon>Eukaryota</taxon>
        <taxon>Metazoa</taxon>
        <taxon>Ecdysozoa</taxon>
        <taxon>Arthropoda</taxon>
        <taxon>Chelicerata</taxon>
        <taxon>Arachnida</taxon>
        <taxon>Acari</taxon>
        <taxon>Acariformes</taxon>
        <taxon>Sarcoptiformes</taxon>
        <taxon>Oribatida</taxon>
        <taxon>Brachypylina</taxon>
        <taxon>Oppioidea</taxon>
        <taxon>Oppiidae</taxon>
        <taxon>Oppiella</taxon>
    </lineage>
</organism>
<dbReference type="AlphaFoldDB" id="A0A7R9MT57"/>
<name>A0A7R9MT57_9ACAR</name>
<dbReference type="Proteomes" id="UP000728032">
    <property type="component" value="Unassembled WGS sequence"/>
</dbReference>
<reference evidence="1" key="1">
    <citation type="submission" date="2020-11" db="EMBL/GenBank/DDBJ databases">
        <authorList>
            <person name="Tran Van P."/>
        </authorList>
    </citation>
    <scope>NUCLEOTIDE SEQUENCE</scope>
</reference>